<evidence type="ECO:0000256" key="1">
    <source>
        <dbReference type="SAM" id="MobiDB-lite"/>
    </source>
</evidence>
<keyword evidence="4" id="KW-1185">Reference proteome</keyword>
<dbReference type="EMBL" id="FNVR01000045">
    <property type="protein sequence ID" value="SEG48019.1"/>
    <property type="molecule type" value="Genomic_DNA"/>
</dbReference>
<dbReference type="Proteomes" id="UP000236736">
    <property type="component" value="Unassembled WGS sequence"/>
</dbReference>
<evidence type="ECO:0000313" key="3">
    <source>
        <dbReference type="EMBL" id="SEG48019.1"/>
    </source>
</evidence>
<name>A0A1H6AGX0_9BACT</name>
<proteinExistence type="predicted"/>
<accession>A0A1H6AGX0</accession>
<dbReference type="Pfam" id="PF18998">
    <property type="entry name" value="Flg_new_2"/>
    <property type="match status" value="2"/>
</dbReference>
<reference evidence="4" key="1">
    <citation type="submission" date="2016-10" db="EMBL/GenBank/DDBJ databases">
        <authorList>
            <person name="Varghese N."/>
            <person name="Submissions S."/>
        </authorList>
    </citation>
    <scope>NUCLEOTIDE SEQUENCE [LARGE SCALE GENOMIC DNA]</scope>
    <source>
        <strain evidence="4">DSM 17298</strain>
    </source>
</reference>
<feature type="domain" description="Bacterial repeat" evidence="2">
    <location>
        <begin position="30"/>
        <end position="96"/>
    </location>
</feature>
<dbReference type="RefSeq" id="WP_103926682.1">
    <property type="nucleotide sequence ID" value="NZ_FNVR01000045.1"/>
</dbReference>
<evidence type="ECO:0000259" key="2">
    <source>
        <dbReference type="Pfam" id="PF18998"/>
    </source>
</evidence>
<dbReference type="InterPro" id="IPR005046">
    <property type="entry name" value="DUF285"/>
</dbReference>
<dbReference type="Pfam" id="PF03382">
    <property type="entry name" value="DUF285"/>
    <property type="match status" value="1"/>
</dbReference>
<gene>
    <name evidence="3" type="ORF">SAMN03080598_04139</name>
</gene>
<evidence type="ECO:0000313" key="4">
    <source>
        <dbReference type="Proteomes" id="UP000236736"/>
    </source>
</evidence>
<feature type="domain" description="Bacterial repeat" evidence="2">
    <location>
        <begin position="108"/>
        <end position="175"/>
    </location>
</feature>
<organism evidence="3 4">
    <name type="scientific">Algoriphagus boritolerans DSM 17298 = JCM 18970</name>
    <dbReference type="NCBI Taxonomy" id="1120964"/>
    <lineage>
        <taxon>Bacteria</taxon>
        <taxon>Pseudomonadati</taxon>
        <taxon>Bacteroidota</taxon>
        <taxon>Cytophagia</taxon>
        <taxon>Cytophagales</taxon>
        <taxon>Cyclobacteriaceae</taxon>
        <taxon>Algoriphagus</taxon>
    </lineage>
</organism>
<sequence length="362" mass="41002">MKNFVRSFFAFALLFSSCETEEPIPTYTLTLSASPVAGGKITVFPQSPNYKEGDLVTLTPEPNEHWVFKQWEGDGTGNSTPLSVVMNSNKLIVGVFIKREYPLNLKIEGEGTVEEKIVTNPSGREYPHGTIVELTPKPKEGWVFDSWSGDLSGSESPKTVTVEKEKNVTARFKEIPKFYLHPNGVTCMCPNTKPGDKGIINGIEYESVDNTLLSQRLRDGVDWSKLCTSLVTDMSRLFYNWDIYGCFENWDVSKVINMNEMFYQAFFSDEYDLCSNDIGKYWMPNNVKYMSRMFSKSSFNQSIGGWDVRSVENMNGMFSDASNFNQNISNWCVPNIKTEPENFSTNSPLNSQNKPKWGTCPD</sequence>
<feature type="region of interest" description="Disordered" evidence="1">
    <location>
        <begin position="343"/>
        <end position="362"/>
    </location>
</feature>
<dbReference type="STRING" id="1120964.GCA_001313265_07307"/>
<feature type="compositionally biased region" description="Polar residues" evidence="1">
    <location>
        <begin position="343"/>
        <end position="354"/>
    </location>
</feature>
<dbReference type="InterPro" id="IPR044060">
    <property type="entry name" value="Bacterial_rp_domain"/>
</dbReference>
<dbReference type="AlphaFoldDB" id="A0A1H6AGX0"/>
<protein>
    <submittedName>
        <fullName evidence="3">Listeria/Bacterioides repeat-containing protein</fullName>
    </submittedName>
</protein>
<dbReference type="PROSITE" id="PS51257">
    <property type="entry name" value="PROKAR_LIPOPROTEIN"/>
    <property type="match status" value="1"/>
</dbReference>
<dbReference type="OrthoDB" id="1525027at2"/>